<reference evidence="7 8" key="1">
    <citation type="submission" date="2015-09" db="EMBL/GenBank/DDBJ databases">
        <authorList>
            <consortium name="Pathogen Informatics"/>
        </authorList>
    </citation>
    <scope>NUCLEOTIDE SEQUENCE [LARGE SCALE GENOMIC DNA]</scope>
    <source>
        <strain evidence="7 8">2789STDY5834855</strain>
    </source>
</reference>
<comment type="similarity">
    <text evidence="1 4">Belongs to the D-isomer specific 2-hydroxyacid dehydrogenase family.</text>
</comment>
<dbReference type="SUPFAM" id="SSF52283">
    <property type="entry name" value="Formate/glycerate dehydrogenase catalytic domain-like"/>
    <property type="match status" value="1"/>
</dbReference>
<evidence type="ECO:0000259" key="6">
    <source>
        <dbReference type="Pfam" id="PF02826"/>
    </source>
</evidence>
<evidence type="ECO:0000256" key="1">
    <source>
        <dbReference type="ARBA" id="ARBA00005854"/>
    </source>
</evidence>
<dbReference type="GO" id="GO:0051287">
    <property type="term" value="F:NAD binding"/>
    <property type="evidence" value="ECO:0007669"/>
    <property type="project" value="InterPro"/>
</dbReference>
<sequence>MIRILTNDGLQQGAVDKLVSMGFKVVNTHYDKDVLGEVLKDFDVLVIRSATKITADILDAEEGGKLKLIIRAGVGIDNIDVNYATEKGIIVKNTPNASSDSVAELAIGHMFAVARFLGVSNYTMRNGQWNKKKYEGIELGGKTLGIIGMGRIGRALATKATALGMNVVYNDIFGKQNNLSYDFIEFDDLLKKSDFISLHVPYDKNKGSLIGKNEIEKMKDGVYLINCSRGKVVDEKALLDALNVGKVAGAGIDVFEEEPTNNKELVNHPNVSVTPHIGAATKEAQNRIGEEVVTTIANYFEKEVSSIAAKTIESV</sequence>
<dbReference type="Pfam" id="PF02826">
    <property type="entry name" value="2-Hacid_dh_C"/>
    <property type="match status" value="1"/>
</dbReference>
<dbReference type="CDD" id="cd05303">
    <property type="entry name" value="PGDH_2"/>
    <property type="match status" value="1"/>
</dbReference>
<evidence type="ECO:0000313" key="8">
    <source>
        <dbReference type="Proteomes" id="UP000095558"/>
    </source>
</evidence>
<proteinExistence type="inferred from homology"/>
<evidence type="ECO:0000256" key="2">
    <source>
        <dbReference type="ARBA" id="ARBA00023002"/>
    </source>
</evidence>
<dbReference type="OrthoDB" id="9805416at2"/>
<dbReference type="InterPro" id="IPR006139">
    <property type="entry name" value="D-isomer_2_OHA_DH_cat_dom"/>
</dbReference>
<gene>
    <name evidence="7" type="primary">serA</name>
    <name evidence="7" type="ORF">ERS852470_03029</name>
</gene>
<evidence type="ECO:0000256" key="4">
    <source>
        <dbReference type="RuleBase" id="RU003719"/>
    </source>
</evidence>
<organism evidence="7 8">
    <name type="scientific">Clostridium disporicum</name>
    <dbReference type="NCBI Taxonomy" id="84024"/>
    <lineage>
        <taxon>Bacteria</taxon>
        <taxon>Bacillati</taxon>
        <taxon>Bacillota</taxon>
        <taxon>Clostridia</taxon>
        <taxon>Eubacteriales</taxon>
        <taxon>Clostridiaceae</taxon>
        <taxon>Clostridium</taxon>
    </lineage>
</organism>
<evidence type="ECO:0000259" key="5">
    <source>
        <dbReference type="Pfam" id="PF00389"/>
    </source>
</evidence>
<accession>A0A174H2Z8</accession>
<dbReference type="PANTHER" id="PTHR43761:SF1">
    <property type="entry name" value="D-ISOMER SPECIFIC 2-HYDROXYACID DEHYDROGENASE CATALYTIC DOMAIN-CONTAINING PROTEIN-RELATED"/>
    <property type="match status" value="1"/>
</dbReference>
<dbReference type="GO" id="GO:0004617">
    <property type="term" value="F:phosphoglycerate dehydrogenase activity"/>
    <property type="evidence" value="ECO:0007669"/>
    <property type="project" value="UniProtKB-EC"/>
</dbReference>
<dbReference type="InterPro" id="IPR006140">
    <property type="entry name" value="D-isomer_DH_NAD-bd"/>
</dbReference>
<dbReference type="InterPro" id="IPR029753">
    <property type="entry name" value="D-isomer_DH_CS"/>
</dbReference>
<keyword evidence="3" id="KW-0520">NAD</keyword>
<protein>
    <submittedName>
        <fullName evidence="7">D-3-phosphoglycerate dehydrogenase</fullName>
        <ecNumber evidence="7">1.1.1.95</ecNumber>
    </submittedName>
</protein>
<dbReference type="GO" id="GO:0047545">
    <property type="term" value="F:(S)-2-hydroxyglutarate dehydrogenase activity"/>
    <property type="evidence" value="ECO:0007669"/>
    <property type="project" value="UniProtKB-ARBA"/>
</dbReference>
<dbReference type="EC" id="1.1.1.95" evidence="7"/>
<dbReference type="InterPro" id="IPR050418">
    <property type="entry name" value="D-iso_2-hydroxyacid_DH_PdxB"/>
</dbReference>
<dbReference type="Gene3D" id="3.40.50.720">
    <property type="entry name" value="NAD(P)-binding Rossmann-like Domain"/>
    <property type="match status" value="2"/>
</dbReference>
<feature type="domain" description="D-isomer specific 2-hydroxyacid dehydrogenase NAD-binding" evidence="6">
    <location>
        <begin position="107"/>
        <end position="278"/>
    </location>
</feature>
<keyword evidence="2 4" id="KW-0560">Oxidoreductase</keyword>
<dbReference type="PROSITE" id="PS00671">
    <property type="entry name" value="D_2_HYDROXYACID_DH_3"/>
    <property type="match status" value="1"/>
</dbReference>
<dbReference type="RefSeq" id="WP_055277702.1">
    <property type="nucleotide sequence ID" value="NZ_CYZV01000039.1"/>
</dbReference>
<feature type="domain" description="D-isomer specific 2-hydroxyacid dehydrogenase catalytic" evidence="5">
    <location>
        <begin position="25"/>
        <end position="303"/>
    </location>
</feature>
<dbReference type="FunFam" id="3.40.50.720:FF:000041">
    <property type="entry name" value="D-3-phosphoglycerate dehydrogenase"/>
    <property type="match status" value="1"/>
</dbReference>
<dbReference type="InterPro" id="IPR036291">
    <property type="entry name" value="NAD(P)-bd_dom_sf"/>
</dbReference>
<dbReference type="EMBL" id="CYZV01000039">
    <property type="protein sequence ID" value="CUO67696.1"/>
    <property type="molecule type" value="Genomic_DNA"/>
</dbReference>
<name>A0A174H2Z8_9CLOT</name>
<dbReference type="GO" id="GO:0006564">
    <property type="term" value="P:L-serine biosynthetic process"/>
    <property type="evidence" value="ECO:0007669"/>
    <property type="project" value="UniProtKB-ARBA"/>
</dbReference>
<evidence type="ECO:0000313" key="7">
    <source>
        <dbReference type="EMBL" id="CUO67696.1"/>
    </source>
</evidence>
<dbReference type="Pfam" id="PF00389">
    <property type="entry name" value="2-Hacid_dh"/>
    <property type="match status" value="1"/>
</dbReference>
<evidence type="ECO:0000256" key="3">
    <source>
        <dbReference type="ARBA" id="ARBA00023027"/>
    </source>
</evidence>
<dbReference type="Proteomes" id="UP000095558">
    <property type="component" value="Unassembled WGS sequence"/>
</dbReference>
<dbReference type="SUPFAM" id="SSF51735">
    <property type="entry name" value="NAD(P)-binding Rossmann-fold domains"/>
    <property type="match status" value="1"/>
</dbReference>
<dbReference type="AlphaFoldDB" id="A0A174H2Z8"/>
<dbReference type="PANTHER" id="PTHR43761">
    <property type="entry name" value="D-ISOMER SPECIFIC 2-HYDROXYACID DEHYDROGENASE FAMILY PROTEIN (AFU_ORTHOLOGUE AFUA_1G13630)"/>
    <property type="match status" value="1"/>
</dbReference>